<dbReference type="RefSeq" id="WP_088096923.1">
    <property type="nucleotide sequence ID" value="NZ_FMJG01000027.1"/>
</dbReference>
<keyword evidence="1" id="KW-0472">Membrane</keyword>
<comment type="caution">
    <text evidence="2">The sequence shown here is derived from an EMBL/GenBank/DDBJ whole genome shotgun (WGS) entry which is preliminary data.</text>
</comment>
<accession>A0A1D3NID7</accession>
<dbReference type="AlphaFoldDB" id="A0A1D3NID7"/>
<organism evidence="2 3">
    <name type="scientific">Bacillus cereus</name>
    <dbReference type="NCBI Taxonomy" id="1396"/>
    <lineage>
        <taxon>Bacteria</taxon>
        <taxon>Bacillati</taxon>
        <taxon>Bacillota</taxon>
        <taxon>Bacilli</taxon>
        <taxon>Bacillales</taxon>
        <taxon>Bacillaceae</taxon>
        <taxon>Bacillus</taxon>
        <taxon>Bacillus cereus group</taxon>
    </lineage>
</organism>
<gene>
    <name evidence="2" type="ORF">CN307_08870</name>
</gene>
<keyword evidence="1" id="KW-1133">Transmembrane helix</keyword>
<proteinExistence type="predicted"/>
<evidence type="ECO:0000256" key="1">
    <source>
        <dbReference type="SAM" id="Phobius"/>
    </source>
</evidence>
<dbReference type="Proteomes" id="UP000220032">
    <property type="component" value="Unassembled WGS sequence"/>
</dbReference>
<feature type="transmembrane region" description="Helical" evidence="1">
    <location>
        <begin position="31"/>
        <end position="54"/>
    </location>
</feature>
<keyword evidence="1" id="KW-0812">Transmembrane</keyword>
<feature type="transmembrane region" description="Helical" evidence="1">
    <location>
        <begin position="6"/>
        <end position="24"/>
    </location>
</feature>
<dbReference type="EMBL" id="NTRR01000012">
    <property type="protein sequence ID" value="PFE16914.1"/>
    <property type="molecule type" value="Genomic_DNA"/>
</dbReference>
<sequence length="107" mass="12831">MINTVYIIIFWILILFPILYVIKIKRWNIKVAAVFVGRILLSMILFINGIVLGMQRNWSEPPYETEWDFFIKSLQHWKTDALIEVLLLIIIITLDLAVIFYYRNKKK</sequence>
<feature type="transmembrane region" description="Helical" evidence="1">
    <location>
        <begin position="81"/>
        <end position="102"/>
    </location>
</feature>
<evidence type="ECO:0000313" key="2">
    <source>
        <dbReference type="EMBL" id="PFE16914.1"/>
    </source>
</evidence>
<protein>
    <submittedName>
        <fullName evidence="2">Uncharacterized protein</fullName>
    </submittedName>
</protein>
<reference evidence="2 3" key="1">
    <citation type="submission" date="2017-09" db="EMBL/GenBank/DDBJ databases">
        <title>Large-scale bioinformatics analysis of Bacillus genomes uncovers conserved roles of natural products in bacterial physiology.</title>
        <authorList>
            <consortium name="Agbiome Team Llc"/>
            <person name="Bleich R.M."/>
            <person name="Grubbs K.J."/>
            <person name="Santa Maria K.C."/>
            <person name="Allen S.E."/>
            <person name="Farag S."/>
            <person name="Shank E.A."/>
            <person name="Bowers A."/>
        </authorList>
    </citation>
    <scope>NUCLEOTIDE SEQUENCE [LARGE SCALE GENOMIC DNA]</scope>
    <source>
        <strain evidence="2 3">AFS022681</strain>
    </source>
</reference>
<name>A0A1D3NID7_BACCE</name>
<evidence type="ECO:0000313" key="3">
    <source>
        <dbReference type="Proteomes" id="UP000220032"/>
    </source>
</evidence>